<reference evidence="1 2" key="1">
    <citation type="submission" date="2016-10" db="EMBL/GenBank/DDBJ databases">
        <title>Updated version of Genome Assembly of Janthinobacterium lividum ERGS5:01.</title>
        <authorList>
            <person name="Kumar R."/>
            <person name="Acharya V."/>
            <person name="Singh D."/>
        </authorList>
    </citation>
    <scope>NUCLEOTIDE SEQUENCE [LARGE SCALE GENOMIC DNA]</scope>
    <source>
        <strain evidence="1 2">ERGS5:01</strain>
    </source>
</reference>
<evidence type="ECO:0000313" key="1">
    <source>
        <dbReference type="EMBL" id="OFJ49512.1"/>
    </source>
</evidence>
<gene>
    <name evidence="1" type="ORF">BA896_012120</name>
</gene>
<dbReference type="Proteomes" id="UP000092634">
    <property type="component" value="Unassembled WGS sequence"/>
</dbReference>
<name>A0A1E8PT50_9BURK</name>
<protein>
    <submittedName>
        <fullName evidence="1">Uncharacterized protein</fullName>
    </submittedName>
</protein>
<evidence type="ECO:0000313" key="2">
    <source>
        <dbReference type="Proteomes" id="UP000092634"/>
    </source>
</evidence>
<proteinExistence type="predicted"/>
<dbReference type="EMBL" id="MAQB02000001">
    <property type="protein sequence ID" value="OFJ49512.1"/>
    <property type="molecule type" value="Genomic_DNA"/>
</dbReference>
<dbReference type="AlphaFoldDB" id="A0A1E8PT50"/>
<accession>A0A1E8PT50</accession>
<organism evidence="1 2">
    <name type="scientific">Janthinobacterium lividum</name>
    <dbReference type="NCBI Taxonomy" id="29581"/>
    <lineage>
        <taxon>Bacteria</taxon>
        <taxon>Pseudomonadati</taxon>
        <taxon>Pseudomonadota</taxon>
        <taxon>Betaproteobacteria</taxon>
        <taxon>Burkholderiales</taxon>
        <taxon>Oxalobacteraceae</taxon>
        <taxon>Janthinobacterium</taxon>
    </lineage>
</organism>
<sequence length="62" mass="7486">MKIRTIKQKLYARLRHERKMRFALTVGYRELLNMAPVGREFGSPEWNRLEQLDLERRMSAPP</sequence>
<comment type="caution">
    <text evidence="1">The sequence shown here is derived from an EMBL/GenBank/DDBJ whole genome shotgun (WGS) entry which is preliminary data.</text>
</comment>